<accession>G4CMC0</accession>
<dbReference type="Proteomes" id="UP000005336">
    <property type="component" value="Unassembled WGS sequence"/>
</dbReference>
<dbReference type="STRING" id="1030841.HMPREF9370_0229"/>
<reference evidence="1 2" key="1">
    <citation type="submission" date="2011-06" db="EMBL/GenBank/DDBJ databases">
        <authorList>
            <person name="Muzny D."/>
            <person name="Qin X."/>
            <person name="Deng J."/>
            <person name="Jiang H."/>
            <person name="Liu Y."/>
            <person name="Qu J."/>
            <person name="Song X.-Z."/>
            <person name="Zhang L."/>
            <person name="Thornton R."/>
            <person name="Coyle M."/>
            <person name="Francisco L."/>
            <person name="Jackson L."/>
            <person name="Javaid M."/>
            <person name="Korchina V."/>
            <person name="Kovar C."/>
            <person name="Mata R."/>
            <person name="Mathew T."/>
            <person name="Ngo R."/>
            <person name="Nguyen L."/>
            <person name="Nguyen N."/>
            <person name="Okwuonu G."/>
            <person name="Ongeri F."/>
            <person name="Pham C."/>
            <person name="Simmons D."/>
            <person name="Wilczek-Boney K."/>
            <person name="Hale W."/>
            <person name="Jakkamsetti A."/>
            <person name="Pham P."/>
            <person name="Ruth R."/>
            <person name="San Lucas F."/>
            <person name="Warren J."/>
            <person name="Zhang J."/>
            <person name="Zhao Z."/>
            <person name="Zhou C."/>
            <person name="Zhu D."/>
            <person name="Lee S."/>
            <person name="Bess C."/>
            <person name="Blankenburg K."/>
            <person name="Forbes L."/>
            <person name="Fu Q."/>
            <person name="Gubbala S."/>
            <person name="Hirani K."/>
            <person name="Jayaseelan J.C."/>
            <person name="Lara F."/>
            <person name="Munidasa M."/>
            <person name="Palculict T."/>
            <person name="Patil S."/>
            <person name="Pu L.-L."/>
            <person name="Saada N."/>
            <person name="Tang L."/>
            <person name="Weissenberger G."/>
            <person name="Zhu Y."/>
            <person name="Hemphill L."/>
            <person name="Shang Y."/>
            <person name="Youmans B."/>
            <person name="Ayvaz T."/>
            <person name="Ross M."/>
            <person name="Santibanez J."/>
            <person name="Aqrawi P."/>
            <person name="Gross S."/>
            <person name="Joshi V."/>
            <person name="Fowler G."/>
            <person name="Nazareth L."/>
            <person name="Reid J."/>
            <person name="Worley K."/>
            <person name="Petrosino J."/>
            <person name="Highlander S."/>
            <person name="Gibbs R."/>
        </authorList>
    </citation>
    <scope>NUCLEOTIDE SEQUENCE [LARGE SCALE GENOMIC DNA]</scope>
    <source>
        <strain evidence="1 2">9715</strain>
    </source>
</reference>
<gene>
    <name evidence="1" type="ORF">HMPREF9370_0229</name>
</gene>
<proteinExistence type="predicted"/>
<dbReference type="EMBL" id="AGAZ01000008">
    <property type="protein sequence ID" value="EGZ51200.1"/>
    <property type="molecule type" value="Genomic_DNA"/>
</dbReference>
<dbReference type="PATRIC" id="fig|1030841.3.peg.240"/>
<organism evidence="1 2">
    <name type="scientific">Neisseria wadsworthii 9715</name>
    <dbReference type="NCBI Taxonomy" id="1030841"/>
    <lineage>
        <taxon>Bacteria</taxon>
        <taxon>Pseudomonadati</taxon>
        <taxon>Pseudomonadota</taxon>
        <taxon>Betaproteobacteria</taxon>
        <taxon>Neisseriales</taxon>
        <taxon>Neisseriaceae</taxon>
        <taxon>Neisseria</taxon>
    </lineage>
</organism>
<protein>
    <submittedName>
        <fullName evidence="1">Uncharacterized protein</fullName>
    </submittedName>
</protein>
<evidence type="ECO:0000313" key="2">
    <source>
        <dbReference type="Proteomes" id="UP000005336"/>
    </source>
</evidence>
<dbReference type="HOGENOM" id="CLU_2992068_0_0_4"/>
<name>G4CMC0_9NEIS</name>
<comment type="caution">
    <text evidence="1">The sequence shown here is derived from an EMBL/GenBank/DDBJ whole genome shotgun (WGS) entry which is preliminary data.</text>
</comment>
<sequence length="57" mass="6483">MTVNGLNNGNACLKKVSDRHMYLVLVFLGKISFPHFETRYCLNLLTLSKSACYTRSL</sequence>
<keyword evidence="2" id="KW-1185">Reference proteome</keyword>
<evidence type="ECO:0000313" key="1">
    <source>
        <dbReference type="EMBL" id="EGZ51200.1"/>
    </source>
</evidence>
<dbReference type="AlphaFoldDB" id="G4CMC0"/>